<evidence type="ECO:0000256" key="6">
    <source>
        <dbReference type="ARBA" id="ARBA00022741"/>
    </source>
</evidence>
<dbReference type="EMBL" id="CP071182">
    <property type="protein sequence ID" value="QSO46140.1"/>
    <property type="molecule type" value="Genomic_DNA"/>
</dbReference>
<name>A0A9X7VX00_9BACL</name>
<feature type="domain" description="Alanyl-transfer RNA synthetases family profile" evidence="17">
    <location>
        <begin position="4"/>
        <end position="736"/>
    </location>
</feature>
<dbReference type="SUPFAM" id="SSF101353">
    <property type="entry name" value="Putative anticodon-binding domain of alanyl-tRNA synthetase (AlaRS)"/>
    <property type="match status" value="1"/>
</dbReference>
<evidence type="ECO:0000256" key="11">
    <source>
        <dbReference type="ARBA" id="ARBA00023146"/>
    </source>
</evidence>
<evidence type="ECO:0000256" key="1">
    <source>
        <dbReference type="ARBA" id="ARBA00008226"/>
    </source>
</evidence>
<evidence type="ECO:0000256" key="5">
    <source>
        <dbReference type="ARBA" id="ARBA00022723"/>
    </source>
</evidence>
<dbReference type="AlphaFoldDB" id="A0A9X7VX00"/>
<dbReference type="InterPro" id="IPR045864">
    <property type="entry name" value="aa-tRNA-synth_II/BPL/LPL"/>
</dbReference>
<keyword evidence="11 14" id="KW-0030">Aminoacyl-tRNA synthetase</keyword>
<evidence type="ECO:0000256" key="13">
    <source>
        <dbReference type="ARBA" id="ARBA00048300"/>
    </source>
</evidence>
<dbReference type="FunFam" id="3.30.930.10:FF:000046">
    <property type="entry name" value="Alanine--tRNA ligase"/>
    <property type="match status" value="1"/>
</dbReference>
<keyword evidence="9 14" id="KW-0694">RNA-binding</keyword>
<comment type="subcellular location">
    <subcellularLocation>
        <location evidence="14">Cytoplasm</location>
    </subcellularLocation>
</comment>
<dbReference type="GO" id="GO:0000049">
    <property type="term" value="F:tRNA binding"/>
    <property type="evidence" value="ECO:0007669"/>
    <property type="project" value="UniProtKB-KW"/>
</dbReference>
<dbReference type="InterPro" id="IPR002318">
    <property type="entry name" value="Ala-tRNA-lgiase_IIc"/>
</dbReference>
<dbReference type="GO" id="GO:0140096">
    <property type="term" value="F:catalytic activity, acting on a protein"/>
    <property type="evidence" value="ECO:0007669"/>
    <property type="project" value="UniProtKB-ARBA"/>
</dbReference>
<dbReference type="InterPro" id="IPR003156">
    <property type="entry name" value="DHHA1_dom"/>
</dbReference>
<dbReference type="GO" id="GO:0005829">
    <property type="term" value="C:cytosol"/>
    <property type="evidence" value="ECO:0007669"/>
    <property type="project" value="TreeGrafter"/>
</dbReference>
<keyword evidence="5 14" id="KW-0479">Metal-binding</keyword>
<reference evidence="18 19" key="1">
    <citation type="submission" date="2021-02" db="EMBL/GenBank/DDBJ databases">
        <title>Alicyclobacillus curvatus sp. nov. and Alicyclobacillus mengziensis sp. nov., two acidophilic bacteria isolated from acid mine drainage.</title>
        <authorList>
            <person name="Huang Y."/>
        </authorList>
    </citation>
    <scope>NUCLEOTIDE SEQUENCE [LARGE SCALE GENOMIC DNA]</scope>
    <source>
        <strain evidence="18 19">S30H14</strain>
    </source>
</reference>
<dbReference type="PANTHER" id="PTHR11777">
    <property type="entry name" value="ALANYL-TRNA SYNTHETASE"/>
    <property type="match status" value="1"/>
</dbReference>
<dbReference type="SUPFAM" id="SSF55681">
    <property type="entry name" value="Class II aaRS and biotin synthetases"/>
    <property type="match status" value="1"/>
</dbReference>
<evidence type="ECO:0000256" key="4">
    <source>
        <dbReference type="ARBA" id="ARBA00022598"/>
    </source>
</evidence>
<dbReference type="Gene3D" id="3.30.930.10">
    <property type="entry name" value="Bira Bifunctional Protein, Domain 2"/>
    <property type="match status" value="1"/>
</dbReference>
<feature type="binding site" evidence="14">
    <location>
        <position position="595"/>
    </location>
    <ligand>
        <name>Zn(2+)</name>
        <dbReference type="ChEBI" id="CHEBI:29105"/>
    </ligand>
</feature>
<keyword evidence="7 14" id="KW-0862">Zinc</keyword>
<dbReference type="InterPro" id="IPR018165">
    <property type="entry name" value="Ala-tRNA-synth_IIc_core"/>
</dbReference>
<dbReference type="InterPro" id="IPR009000">
    <property type="entry name" value="Transl_B-barrel_sf"/>
</dbReference>
<keyword evidence="4 14" id="KW-0436">Ligase</keyword>
<dbReference type="Gene3D" id="3.10.310.40">
    <property type="match status" value="1"/>
</dbReference>
<sequence length="908" mass="99964">MKWMSAEEIRNAFKDYFVSQGHLALPSASLVPHNDPTLLWINAGMAPLKPYFDGREIPENPRIVTAQKCIRTNDIENVGYTARHQTMFEMLGNFSFGDYFKDEAISFAWEFLTKVLELNPNLLSVTVHHSDDEAFAIWNEKVGIPKERIVLGEEDNFWEIGEGPCGPCSEIFYDRGVAFGCGQPTCGPGCDCDRFLEVWNLVFTQYNKEPNGEYTPLPKRNIDTGMGLERITSIMQDVSNNFETDLFRPIIAATEAIAKVHYGSDRQTDVWLKIIADHVRTVAFAIGDGVLPGNEGRSYIIRRLLRRAVRSGRKLGVEKPFLHQLASVVADIMGNDYPEVREKLDFITRIIRMEEERFLETLTEGEQLLQSKLTELKEGVQAAATGAKEGQGSGGTATKESQVAGAAPEPVLSGTDAFRLYDTFGFPLDLTEEIAAEAGVKVDKEGFNQLLEEQRERARSARHAADGMNADRGALERITVESKFVGYDRLETDSTVVALVQGGEEVSSLVAGTEGELFLDITPFYAESGGQLADAGMIQFEGGEAEILAVRKAPHGQNLHTIRVLKGVLELGQAVHAVVRTEWRRDTIKNHTATHLLHKALREVLGHHVAQAGSLVEARRLRFDFSHFGALTEEELREVEAKVNHAIWQDYPVVIEEMDIDAAKAMGAMALFGEKYGQTVRVVQAGDYSIELCGGCHVDRTGVIGLFRIISEAGIGSGVRRIEAVTGRYAYENVRETEDRLGMAAHLLKTQKSELVPRIERLLDELRETERELESARGKLRQGRANDLLGQVTSVQGVPLLAAVVPDTDMDGLRQMVDQLRNRMTSYVIVLGSALDDKAQFVAAVSKDLQQRGLQAGQIVKEVAKIAGGGGGGRPDLAQAGGKDAAKVQDAIESAASIVRKFAGNQAD</sequence>
<keyword evidence="3 14" id="KW-0820">tRNA-binding</keyword>
<comment type="cofactor">
    <cofactor evidence="14">
        <name>Zn(2+)</name>
        <dbReference type="ChEBI" id="CHEBI:29105"/>
    </cofactor>
    <text evidence="14">Binds 1 zinc ion per subunit.</text>
</comment>
<feature type="binding site" evidence="14">
    <location>
        <position position="693"/>
    </location>
    <ligand>
        <name>Zn(2+)</name>
        <dbReference type="ChEBI" id="CHEBI:29105"/>
    </ligand>
</feature>
<dbReference type="CDD" id="cd00673">
    <property type="entry name" value="AlaRS_core"/>
    <property type="match status" value="1"/>
</dbReference>
<dbReference type="Gene3D" id="6.10.250.550">
    <property type="match status" value="1"/>
</dbReference>
<feature type="region of interest" description="Disordered" evidence="16">
    <location>
        <begin position="384"/>
        <end position="407"/>
    </location>
</feature>
<dbReference type="FunFam" id="3.30.980.10:FF:000004">
    <property type="entry name" value="Alanine--tRNA ligase, cytoplasmic"/>
    <property type="match status" value="1"/>
</dbReference>
<dbReference type="SUPFAM" id="SSF55186">
    <property type="entry name" value="ThrRS/AlaRS common domain"/>
    <property type="match status" value="1"/>
</dbReference>
<keyword evidence="19" id="KW-1185">Reference proteome</keyword>
<dbReference type="Gene3D" id="2.40.30.130">
    <property type="match status" value="1"/>
</dbReference>
<evidence type="ECO:0000256" key="8">
    <source>
        <dbReference type="ARBA" id="ARBA00022840"/>
    </source>
</evidence>
<dbReference type="PRINTS" id="PR00980">
    <property type="entry name" value="TRNASYNTHALA"/>
</dbReference>
<evidence type="ECO:0000256" key="2">
    <source>
        <dbReference type="ARBA" id="ARBA00022490"/>
    </source>
</evidence>
<proteinExistence type="inferred from homology"/>
<dbReference type="HAMAP" id="MF_00036_B">
    <property type="entry name" value="Ala_tRNA_synth_B"/>
    <property type="match status" value="1"/>
</dbReference>
<dbReference type="Pfam" id="PF07973">
    <property type="entry name" value="tRNA_SAD"/>
    <property type="match status" value="1"/>
</dbReference>
<dbReference type="NCBIfam" id="TIGR00344">
    <property type="entry name" value="alaS"/>
    <property type="match status" value="2"/>
</dbReference>
<dbReference type="PROSITE" id="PS50860">
    <property type="entry name" value="AA_TRNA_LIGASE_II_ALA"/>
    <property type="match status" value="1"/>
</dbReference>
<dbReference type="GO" id="GO:0002161">
    <property type="term" value="F:aminoacyl-tRNA deacylase activity"/>
    <property type="evidence" value="ECO:0007669"/>
    <property type="project" value="TreeGrafter"/>
</dbReference>
<dbReference type="FunFam" id="3.10.310.40:FF:000001">
    <property type="entry name" value="Alanine--tRNA ligase"/>
    <property type="match status" value="1"/>
</dbReference>
<dbReference type="GO" id="GO:0006419">
    <property type="term" value="P:alanyl-tRNA aminoacylation"/>
    <property type="evidence" value="ECO:0007669"/>
    <property type="project" value="UniProtKB-UniRule"/>
</dbReference>
<dbReference type="Gene3D" id="3.30.54.20">
    <property type="match status" value="1"/>
</dbReference>
<evidence type="ECO:0000313" key="19">
    <source>
        <dbReference type="Proteomes" id="UP000663505"/>
    </source>
</evidence>
<dbReference type="GO" id="GO:0016740">
    <property type="term" value="F:transferase activity"/>
    <property type="evidence" value="ECO:0007669"/>
    <property type="project" value="UniProtKB-ARBA"/>
</dbReference>
<dbReference type="InterPro" id="IPR018163">
    <property type="entry name" value="Thr/Ala-tRNA-synth_IIc_edit"/>
</dbReference>
<dbReference type="InterPro" id="IPR018164">
    <property type="entry name" value="Ala-tRNA-synth_IIc_N"/>
</dbReference>
<evidence type="ECO:0000256" key="3">
    <source>
        <dbReference type="ARBA" id="ARBA00022555"/>
    </source>
</evidence>
<dbReference type="KEGG" id="afx:JZ786_16685"/>
<feature type="binding site" evidence="14">
    <location>
        <position position="697"/>
    </location>
    <ligand>
        <name>Zn(2+)</name>
        <dbReference type="ChEBI" id="CHEBI:29105"/>
    </ligand>
</feature>
<keyword evidence="15" id="KW-0175">Coiled coil</keyword>
<keyword evidence="6 14" id="KW-0547">Nucleotide-binding</keyword>
<dbReference type="SUPFAM" id="SSF50447">
    <property type="entry name" value="Translation proteins"/>
    <property type="match status" value="1"/>
</dbReference>
<evidence type="ECO:0000313" key="18">
    <source>
        <dbReference type="EMBL" id="QSO46140.1"/>
    </source>
</evidence>
<evidence type="ECO:0000256" key="12">
    <source>
        <dbReference type="ARBA" id="ARBA00024779"/>
    </source>
</evidence>
<evidence type="ECO:0000256" key="9">
    <source>
        <dbReference type="ARBA" id="ARBA00022884"/>
    </source>
</evidence>
<keyword evidence="8 14" id="KW-0067">ATP-binding</keyword>
<evidence type="ECO:0000256" key="10">
    <source>
        <dbReference type="ARBA" id="ARBA00022917"/>
    </source>
</evidence>
<keyword evidence="10 14" id="KW-0648">Protein biosynthesis</keyword>
<protein>
    <recommendedName>
        <fullName evidence="14">Alanine--tRNA ligase</fullName>
        <ecNumber evidence="14">6.1.1.7</ecNumber>
    </recommendedName>
    <alternativeName>
        <fullName evidence="14">Alanyl-tRNA synthetase</fullName>
        <shortName evidence="14">AlaRS</shortName>
    </alternativeName>
</protein>
<dbReference type="Pfam" id="PF02272">
    <property type="entry name" value="DHHA1"/>
    <property type="match status" value="1"/>
</dbReference>
<comment type="catalytic activity">
    <reaction evidence="13 14">
        <text>tRNA(Ala) + L-alanine + ATP = L-alanyl-tRNA(Ala) + AMP + diphosphate</text>
        <dbReference type="Rhea" id="RHEA:12540"/>
        <dbReference type="Rhea" id="RHEA-COMP:9657"/>
        <dbReference type="Rhea" id="RHEA-COMP:9923"/>
        <dbReference type="ChEBI" id="CHEBI:30616"/>
        <dbReference type="ChEBI" id="CHEBI:33019"/>
        <dbReference type="ChEBI" id="CHEBI:57972"/>
        <dbReference type="ChEBI" id="CHEBI:78442"/>
        <dbReference type="ChEBI" id="CHEBI:78497"/>
        <dbReference type="ChEBI" id="CHEBI:456215"/>
        <dbReference type="EC" id="6.1.1.7"/>
    </reaction>
</comment>
<feature type="coiled-coil region" evidence="15">
    <location>
        <begin position="756"/>
        <end position="786"/>
    </location>
</feature>
<evidence type="ECO:0000256" key="16">
    <source>
        <dbReference type="SAM" id="MobiDB-lite"/>
    </source>
</evidence>
<dbReference type="FunFam" id="3.30.54.20:FF:000001">
    <property type="entry name" value="Alanine--tRNA ligase"/>
    <property type="match status" value="1"/>
</dbReference>
<keyword evidence="2 14" id="KW-0963">Cytoplasm</keyword>
<gene>
    <name evidence="14 18" type="primary">alaS</name>
    <name evidence="18" type="ORF">JZ786_16685</name>
</gene>
<dbReference type="PANTHER" id="PTHR11777:SF9">
    <property type="entry name" value="ALANINE--TRNA LIGASE, CYTOPLASMIC"/>
    <property type="match status" value="1"/>
</dbReference>
<dbReference type="GO" id="GO:0008270">
    <property type="term" value="F:zinc ion binding"/>
    <property type="evidence" value="ECO:0007669"/>
    <property type="project" value="UniProtKB-UniRule"/>
</dbReference>
<comment type="domain">
    <text evidence="14">Consists of three domains; the N-terminal catalytic domain, the editing domain and the C-terminal C-Ala domain. The editing domain removes incorrectly charged amino acids, while the C-Ala domain, along with tRNA(Ala), serves as a bridge to cooperatively bring together the editing and aminoacylation centers thus stimulating deacylation of misacylated tRNAs.</text>
</comment>
<evidence type="ECO:0000256" key="15">
    <source>
        <dbReference type="SAM" id="Coils"/>
    </source>
</evidence>
<dbReference type="InterPro" id="IPR050058">
    <property type="entry name" value="Ala-tRNA_ligase"/>
</dbReference>
<dbReference type="Proteomes" id="UP000663505">
    <property type="component" value="Chromosome"/>
</dbReference>
<dbReference type="GO" id="GO:0004813">
    <property type="term" value="F:alanine-tRNA ligase activity"/>
    <property type="evidence" value="ECO:0007669"/>
    <property type="project" value="UniProtKB-UniRule"/>
</dbReference>
<dbReference type="InterPro" id="IPR012947">
    <property type="entry name" value="tRNA_SAD"/>
</dbReference>
<dbReference type="Pfam" id="PF01411">
    <property type="entry name" value="tRNA-synt_2c"/>
    <property type="match status" value="2"/>
</dbReference>
<dbReference type="InterPro" id="IPR018162">
    <property type="entry name" value="Ala-tRNA-ligase_IIc_anticod-bd"/>
</dbReference>
<feature type="binding site" evidence="14">
    <location>
        <position position="591"/>
    </location>
    <ligand>
        <name>Zn(2+)</name>
        <dbReference type="ChEBI" id="CHEBI:29105"/>
    </ligand>
</feature>
<dbReference type="SMART" id="SM00863">
    <property type="entry name" value="tRNA_SAD"/>
    <property type="match status" value="1"/>
</dbReference>
<evidence type="ECO:0000259" key="17">
    <source>
        <dbReference type="PROSITE" id="PS50860"/>
    </source>
</evidence>
<accession>A0A9X7VX00</accession>
<dbReference type="EC" id="6.1.1.7" evidence="14"/>
<organism evidence="18 19">
    <name type="scientific">Alicyclobacillus mengziensis</name>
    <dbReference type="NCBI Taxonomy" id="2931921"/>
    <lineage>
        <taxon>Bacteria</taxon>
        <taxon>Bacillati</taxon>
        <taxon>Bacillota</taxon>
        <taxon>Bacilli</taxon>
        <taxon>Bacillales</taxon>
        <taxon>Alicyclobacillaceae</taxon>
        <taxon>Alicyclobacillus</taxon>
    </lineage>
</organism>
<evidence type="ECO:0000256" key="14">
    <source>
        <dbReference type="HAMAP-Rule" id="MF_00036"/>
    </source>
</evidence>
<dbReference type="Gene3D" id="3.30.980.10">
    <property type="entry name" value="Threonyl-trna Synthetase, Chain A, domain 2"/>
    <property type="match status" value="1"/>
</dbReference>
<comment type="similarity">
    <text evidence="1 14">Belongs to the class-II aminoacyl-tRNA synthetase family.</text>
</comment>
<dbReference type="InterPro" id="IPR023033">
    <property type="entry name" value="Ala_tRNA_ligase_euk/bac"/>
</dbReference>
<dbReference type="GO" id="GO:0005524">
    <property type="term" value="F:ATP binding"/>
    <property type="evidence" value="ECO:0007669"/>
    <property type="project" value="UniProtKB-UniRule"/>
</dbReference>
<comment type="function">
    <text evidence="12 14">Catalyzes the attachment of alanine to tRNA(Ala) in a two-step reaction: alanine is first activated by ATP to form Ala-AMP and then transferred to the acceptor end of tRNA(Ala). Also edits incorrectly charged Ser-tRNA(Ala) and Gly-tRNA(Ala) via its editing domain.</text>
</comment>
<evidence type="ECO:0000256" key="7">
    <source>
        <dbReference type="ARBA" id="ARBA00022833"/>
    </source>
</evidence>